<evidence type="ECO:0000259" key="1">
    <source>
        <dbReference type="Pfam" id="PF02589"/>
    </source>
</evidence>
<dbReference type="VEuPathDB" id="FungiDB:SeMB42_g05453"/>
<evidence type="ECO:0000313" key="3">
    <source>
        <dbReference type="EMBL" id="TPX45660.1"/>
    </source>
</evidence>
<evidence type="ECO:0000313" key="5">
    <source>
        <dbReference type="Proteomes" id="UP000320475"/>
    </source>
</evidence>
<organism evidence="2 4">
    <name type="scientific">Synchytrium endobioticum</name>
    <dbReference type="NCBI Taxonomy" id="286115"/>
    <lineage>
        <taxon>Eukaryota</taxon>
        <taxon>Fungi</taxon>
        <taxon>Fungi incertae sedis</taxon>
        <taxon>Chytridiomycota</taxon>
        <taxon>Chytridiomycota incertae sedis</taxon>
        <taxon>Chytridiomycetes</taxon>
        <taxon>Synchytriales</taxon>
        <taxon>Synchytriaceae</taxon>
        <taxon>Synchytrium</taxon>
    </lineage>
</organism>
<keyword evidence="4" id="KW-1185">Reference proteome</keyword>
<dbReference type="Proteomes" id="UP000317494">
    <property type="component" value="Unassembled WGS sequence"/>
</dbReference>
<proteinExistence type="predicted"/>
<dbReference type="EMBL" id="QEAM01000134">
    <property type="protein sequence ID" value="TPX45660.1"/>
    <property type="molecule type" value="Genomic_DNA"/>
</dbReference>
<dbReference type="EMBL" id="QEAN01000260">
    <property type="protein sequence ID" value="TPX41698.1"/>
    <property type="molecule type" value="Genomic_DNA"/>
</dbReference>
<gene>
    <name evidence="3" type="ORF">SeLEV6574_g03744</name>
    <name evidence="2" type="ORF">SeMB42_g05453</name>
</gene>
<accession>A0A507CRI4</accession>
<comment type="caution">
    <text evidence="2">The sequence shown here is derived from an EMBL/GenBank/DDBJ whole genome shotgun (WGS) entry which is preliminary data.</text>
</comment>
<name>A0A507CRI4_9FUNG</name>
<dbReference type="AlphaFoldDB" id="A0A507CRI4"/>
<protein>
    <recommendedName>
        <fullName evidence="1">LUD domain-containing protein</fullName>
    </recommendedName>
</protein>
<dbReference type="PANTHER" id="PTHR36179">
    <property type="entry name" value="LUD_DOM DOMAIN-CONTAINING PROTEIN"/>
    <property type="match status" value="1"/>
</dbReference>
<dbReference type="Proteomes" id="UP000320475">
    <property type="component" value="Unassembled WGS sequence"/>
</dbReference>
<dbReference type="OrthoDB" id="15060at2759"/>
<dbReference type="PANTHER" id="PTHR36179:SF2">
    <property type="entry name" value="LUD DOMAIN-CONTAINING PROTEIN"/>
    <property type="match status" value="1"/>
</dbReference>
<dbReference type="InterPro" id="IPR003741">
    <property type="entry name" value="LUD_dom"/>
</dbReference>
<dbReference type="Pfam" id="PF02589">
    <property type="entry name" value="LUD_dom"/>
    <property type="match status" value="1"/>
</dbReference>
<evidence type="ECO:0000313" key="2">
    <source>
        <dbReference type="EMBL" id="TPX41698.1"/>
    </source>
</evidence>
<dbReference type="InterPro" id="IPR024185">
    <property type="entry name" value="FTHF_cligase-like_sf"/>
</dbReference>
<evidence type="ECO:0000313" key="4">
    <source>
        <dbReference type="Proteomes" id="UP000317494"/>
    </source>
</evidence>
<dbReference type="Gene3D" id="3.40.50.10420">
    <property type="entry name" value="NagB/RpiA/CoA transferase-like"/>
    <property type="match status" value="1"/>
</dbReference>
<sequence length="233" mass="25106">MFPSSAELFASDLQLKNVNKDKYLVKASEASLSKTVDALQAKKVKVTIVDTAPEALKVLTAEGGAIPSGATVSNGGSTTLHQIGWTSHLQNVKNADRHFHNMGEEIFAEKDMLKQTELRRKGLAADVFVSGVDAITEDGDILAVDATGTRVGGWLACKTLVLVTSTHKIVPTYADAVKRVEEYSVPVESARVRVAYKLPASSANNWLALRGANPFAPFARVHVIFIKDEVLGF</sequence>
<feature type="domain" description="LUD" evidence="1">
    <location>
        <begin position="33"/>
        <end position="209"/>
    </location>
</feature>
<reference evidence="4 5" key="1">
    <citation type="journal article" date="2019" name="Sci. Rep.">
        <title>Comparative genomics of chytrid fungi reveal insights into the obligate biotrophic and pathogenic lifestyle of Synchytrium endobioticum.</title>
        <authorList>
            <person name="van de Vossenberg B.T.L.H."/>
            <person name="Warris S."/>
            <person name="Nguyen H.D.T."/>
            <person name="van Gent-Pelzer M.P.E."/>
            <person name="Joly D.L."/>
            <person name="van de Geest H.C."/>
            <person name="Bonants P.J.M."/>
            <person name="Smith D.S."/>
            <person name="Levesque C.A."/>
            <person name="van der Lee T.A.J."/>
        </authorList>
    </citation>
    <scope>NUCLEOTIDE SEQUENCE [LARGE SCALE GENOMIC DNA]</scope>
    <source>
        <strain evidence="3 5">LEV6574</strain>
        <strain evidence="2 4">MB42</strain>
    </source>
</reference>